<evidence type="ECO:0008006" key="3">
    <source>
        <dbReference type="Google" id="ProtNLM"/>
    </source>
</evidence>
<sequence length="116" mass="13325">MSDVDWLADEIRRHRVRFGTEREMQDDIERLLRSLLITFERESETGVGPIDFRVGRIGIECKVAGGPAAVLRQLMRYADVTDLGAIVLVTSRHTHRFTMQQLRGKPFRVVWVAGVF</sequence>
<dbReference type="Proteomes" id="UP000317318">
    <property type="component" value="Chromosome"/>
</dbReference>
<dbReference type="OrthoDB" id="5119168at2"/>
<evidence type="ECO:0000313" key="1">
    <source>
        <dbReference type="EMBL" id="QDT39747.1"/>
    </source>
</evidence>
<name>A0A517R773_9PLAN</name>
<dbReference type="EMBL" id="CP036268">
    <property type="protein sequence ID" value="QDT39747.1"/>
    <property type="molecule type" value="Genomic_DNA"/>
</dbReference>
<keyword evidence="2" id="KW-1185">Reference proteome</keyword>
<dbReference type="RefSeq" id="WP_145365868.1">
    <property type="nucleotide sequence ID" value="NZ_CP036268.1"/>
</dbReference>
<protein>
    <recommendedName>
        <fullName evidence="3">Restriction endonuclease type IV Mrr domain-containing protein</fullName>
    </recommendedName>
</protein>
<proteinExistence type="predicted"/>
<reference evidence="1 2" key="1">
    <citation type="submission" date="2019-02" db="EMBL/GenBank/DDBJ databases">
        <title>Deep-cultivation of Planctomycetes and their phenomic and genomic characterization uncovers novel biology.</title>
        <authorList>
            <person name="Wiegand S."/>
            <person name="Jogler M."/>
            <person name="Boedeker C."/>
            <person name="Pinto D."/>
            <person name="Vollmers J."/>
            <person name="Rivas-Marin E."/>
            <person name="Kohn T."/>
            <person name="Peeters S.H."/>
            <person name="Heuer A."/>
            <person name="Rast P."/>
            <person name="Oberbeckmann S."/>
            <person name="Bunk B."/>
            <person name="Jeske O."/>
            <person name="Meyerdierks A."/>
            <person name="Storesund J.E."/>
            <person name="Kallscheuer N."/>
            <person name="Luecker S."/>
            <person name="Lage O.M."/>
            <person name="Pohl T."/>
            <person name="Merkel B.J."/>
            <person name="Hornburger P."/>
            <person name="Mueller R.-W."/>
            <person name="Bruemmer F."/>
            <person name="Labrenz M."/>
            <person name="Spormann A.M."/>
            <person name="Op den Camp H."/>
            <person name="Overmann J."/>
            <person name="Amann R."/>
            <person name="Jetten M.S.M."/>
            <person name="Mascher T."/>
            <person name="Medema M.H."/>
            <person name="Devos D.P."/>
            <person name="Kaster A.-K."/>
            <person name="Ovreas L."/>
            <person name="Rohde M."/>
            <person name="Galperin M.Y."/>
            <person name="Jogler C."/>
        </authorList>
    </citation>
    <scope>NUCLEOTIDE SEQUENCE [LARGE SCALE GENOMIC DNA]</scope>
    <source>
        <strain evidence="1 2">Pan189</strain>
    </source>
</reference>
<dbReference type="AlphaFoldDB" id="A0A517R773"/>
<dbReference type="KEGG" id="svp:Pan189_41560"/>
<gene>
    <name evidence="1" type="ORF">Pan189_41560</name>
</gene>
<organism evidence="1 2">
    <name type="scientific">Stratiformator vulcanicus</name>
    <dbReference type="NCBI Taxonomy" id="2527980"/>
    <lineage>
        <taxon>Bacteria</taxon>
        <taxon>Pseudomonadati</taxon>
        <taxon>Planctomycetota</taxon>
        <taxon>Planctomycetia</taxon>
        <taxon>Planctomycetales</taxon>
        <taxon>Planctomycetaceae</taxon>
        <taxon>Stratiformator</taxon>
    </lineage>
</organism>
<accession>A0A517R773</accession>
<evidence type="ECO:0000313" key="2">
    <source>
        <dbReference type="Proteomes" id="UP000317318"/>
    </source>
</evidence>